<name>A0A0A9CKG5_ARUDO</name>
<sequence length="56" mass="6644">MIQSGCCTLCWILFTFILEQIAGFVVLWILCMLFPLDEMRWSIKSKLYVFCLLLHL</sequence>
<reference evidence="2" key="2">
    <citation type="journal article" date="2015" name="Data Brief">
        <title>Shoot transcriptome of the giant reed, Arundo donax.</title>
        <authorList>
            <person name="Barrero R.A."/>
            <person name="Guerrero F.D."/>
            <person name="Moolhuijzen P."/>
            <person name="Goolsby J.A."/>
            <person name="Tidwell J."/>
            <person name="Bellgard S.E."/>
            <person name="Bellgard M.I."/>
        </authorList>
    </citation>
    <scope>NUCLEOTIDE SEQUENCE</scope>
    <source>
        <tissue evidence="2">Shoot tissue taken approximately 20 cm above the soil surface</tissue>
    </source>
</reference>
<accession>A0A0A9CKG5</accession>
<reference evidence="2" key="1">
    <citation type="submission" date="2014-09" db="EMBL/GenBank/DDBJ databases">
        <authorList>
            <person name="Magalhaes I.L.F."/>
            <person name="Oliveira U."/>
            <person name="Santos F.R."/>
            <person name="Vidigal T.H.D.A."/>
            <person name="Brescovit A.D."/>
            <person name="Santos A.J."/>
        </authorList>
    </citation>
    <scope>NUCLEOTIDE SEQUENCE</scope>
    <source>
        <tissue evidence="2">Shoot tissue taken approximately 20 cm above the soil surface</tissue>
    </source>
</reference>
<keyword evidence="1" id="KW-0472">Membrane</keyword>
<dbReference type="AlphaFoldDB" id="A0A0A9CKG5"/>
<protein>
    <submittedName>
        <fullName evidence="2">Uncharacterized protein</fullName>
    </submittedName>
</protein>
<feature type="transmembrane region" description="Helical" evidence="1">
    <location>
        <begin position="12"/>
        <end position="36"/>
    </location>
</feature>
<keyword evidence="1" id="KW-0812">Transmembrane</keyword>
<evidence type="ECO:0000313" key="2">
    <source>
        <dbReference type="EMBL" id="JAD72007.1"/>
    </source>
</evidence>
<organism evidence="2">
    <name type="scientific">Arundo donax</name>
    <name type="common">Giant reed</name>
    <name type="synonym">Donax arundinaceus</name>
    <dbReference type="NCBI Taxonomy" id="35708"/>
    <lineage>
        <taxon>Eukaryota</taxon>
        <taxon>Viridiplantae</taxon>
        <taxon>Streptophyta</taxon>
        <taxon>Embryophyta</taxon>
        <taxon>Tracheophyta</taxon>
        <taxon>Spermatophyta</taxon>
        <taxon>Magnoliopsida</taxon>
        <taxon>Liliopsida</taxon>
        <taxon>Poales</taxon>
        <taxon>Poaceae</taxon>
        <taxon>PACMAD clade</taxon>
        <taxon>Arundinoideae</taxon>
        <taxon>Arundineae</taxon>
        <taxon>Arundo</taxon>
    </lineage>
</organism>
<keyword evidence="1" id="KW-1133">Transmembrane helix</keyword>
<evidence type="ECO:0000256" key="1">
    <source>
        <dbReference type="SAM" id="Phobius"/>
    </source>
</evidence>
<dbReference type="EMBL" id="GBRH01225888">
    <property type="protein sequence ID" value="JAD72007.1"/>
    <property type="molecule type" value="Transcribed_RNA"/>
</dbReference>
<proteinExistence type="predicted"/>